<gene>
    <name evidence="2" type="ORF">DW191_18690</name>
    <name evidence="1" type="ORF">DW986_09090</name>
</gene>
<dbReference type="EMBL" id="QRKC01000014">
    <property type="protein sequence ID" value="RHH74107.1"/>
    <property type="molecule type" value="Genomic_DNA"/>
</dbReference>
<comment type="caution">
    <text evidence="1">The sequence shown here is derived from an EMBL/GenBank/DDBJ whole genome shotgun (WGS) entry which is preliminary data.</text>
</comment>
<accession>A0A3R5ZN05</accession>
<evidence type="ECO:0000313" key="3">
    <source>
        <dbReference type="Proteomes" id="UP000283732"/>
    </source>
</evidence>
<sequence>MELQDYNIFEQRVSTYRTNHIHLCLDGDFNLDFGKMSVRDFASLVHEYVHYLQHFHTLYGLNLCSGFNAIFSIYREYFEQHNKFYIPLFLPLDKSTAQFKENHGRIHGDEECKFYNVDEVEVSPLSINEAKKNNTAVSIGVYDFTNNQADENGFKFGYCCVIEGMAHLIQQKINPQIHHQEIKYLAIQHICNNYCKKEIAKNTNLVISACVCALMFKNPGVAFFDVLDYISQSNITDGRYLFSSFIRDSNILYQRKRQTVAAAVSAFLSRLEKSLTLATGTDLDYYKKVIDNCKYYIQNGRNPIIDLVYEFDLSNRTFLYKLFDICGYPTIEDNSTYYPPLNADGKPYIECAALLGKELIIKRIQATQTTICPGFERFCKNKQYTNDDPITPECQCEQWKRNGPPCLMSAAFHYYKLDNHTIIQKDINK</sequence>
<proteinExistence type="predicted"/>
<name>A0A3R5ZN05_9BACT</name>
<dbReference type="AlphaFoldDB" id="A0A3R5ZN05"/>
<dbReference type="EMBL" id="QSEF01000010">
    <property type="protein sequence ID" value="RGZ48716.1"/>
    <property type="molecule type" value="Genomic_DNA"/>
</dbReference>
<dbReference type="RefSeq" id="WP_122203040.1">
    <property type="nucleotide sequence ID" value="NZ_QRKC01000014.1"/>
</dbReference>
<evidence type="ECO:0000313" key="4">
    <source>
        <dbReference type="Proteomes" id="UP000285173"/>
    </source>
</evidence>
<evidence type="ECO:0000313" key="2">
    <source>
        <dbReference type="EMBL" id="RHH74107.1"/>
    </source>
</evidence>
<dbReference type="Proteomes" id="UP000283732">
    <property type="component" value="Unassembled WGS sequence"/>
</dbReference>
<organism evidence="1 4">
    <name type="scientific">Parabacteroides merdae</name>
    <dbReference type="NCBI Taxonomy" id="46503"/>
    <lineage>
        <taxon>Bacteria</taxon>
        <taxon>Pseudomonadati</taxon>
        <taxon>Bacteroidota</taxon>
        <taxon>Bacteroidia</taxon>
        <taxon>Bacteroidales</taxon>
        <taxon>Tannerellaceae</taxon>
        <taxon>Parabacteroides</taxon>
    </lineage>
</organism>
<reference evidence="3 4" key="1">
    <citation type="submission" date="2018-08" db="EMBL/GenBank/DDBJ databases">
        <title>A genome reference for cultivated species of the human gut microbiota.</title>
        <authorList>
            <person name="Zou Y."/>
            <person name="Xue W."/>
            <person name="Luo G."/>
        </authorList>
    </citation>
    <scope>NUCLEOTIDE SEQUENCE [LARGE SCALE GENOMIC DNA]</scope>
    <source>
        <strain evidence="2 3">AM16-50</strain>
        <strain evidence="1 4">AM50-15</strain>
    </source>
</reference>
<evidence type="ECO:0000313" key="1">
    <source>
        <dbReference type="EMBL" id="RGZ48716.1"/>
    </source>
</evidence>
<protein>
    <submittedName>
        <fullName evidence="1">Uncharacterized protein</fullName>
    </submittedName>
</protein>
<dbReference type="Proteomes" id="UP000285173">
    <property type="component" value="Unassembled WGS sequence"/>
</dbReference>